<dbReference type="CDD" id="cd15482">
    <property type="entry name" value="Sialidase_non-viral"/>
    <property type="match status" value="1"/>
</dbReference>
<proteinExistence type="predicted"/>
<feature type="non-terminal residue" evidence="2">
    <location>
        <position position="284"/>
    </location>
</feature>
<feature type="domain" description="Sialidase" evidence="1">
    <location>
        <begin position="43"/>
        <end position="278"/>
    </location>
</feature>
<dbReference type="EMBL" id="UINC01117965">
    <property type="protein sequence ID" value="SVC90762.1"/>
    <property type="molecule type" value="Genomic_DNA"/>
</dbReference>
<evidence type="ECO:0000259" key="1">
    <source>
        <dbReference type="Pfam" id="PF13088"/>
    </source>
</evidence>
<dbReference type="InterPro" id="IPR011040">
    <property type="entry name" value="Sialidase"/>
</dbReference>
<dbReference type="PANTHER" id="PTHR10628">
    <property type="entry name" value="SIALIDASE"/>
    <property type="match status" value="1"/>
</dbReference>
<accession>A0A382R0R7</accession>
<dbReference type="InterPro" id="IPR026856">
    <property type="entry name" value="Sialidase_fam"/>
</dbReference>
<organism evidence="2">
    <name type="scientific">marine metagenome</name>
    <dbReference type="NCBI Taxonomy" id="408172"/>
    <lineage>
        <taxon>unclassified sequences</taxon>
        <taxon>metagenomes</taxon>
        <taxon>ecological metagenomes</taxon>
    </lineage>
</organism>
<sequence>MPAFCEQTDLLVSGTEGYHTYRIPSIVSTPHGTVMMFCEGRKEAGSDTGDIDLLCKRSTDGGNTWSETRMVWDDCENTCGNPCSVVDEITGTIWLLMTHNLGIDKESQIIDCKSQGTRTVWITSSMDDGLTWQEPVEITESVKEENWTWYATGPGAGIQLASGRLVIPCDHIEAMSKRYFSHVIHSDDHGESWKLGGTTPDDDVNECEAVELENGVLLLNMRNYDLDQKTRAVGVSYDGGDSWSHVKHDPTLIEPTCQASIRRATRDGDYILFSNPASQVEREN</sequence>
<dbReference type="InterPro" id="IPR036278">
    <property type="entry name" value="Sialidase_sf"/>
</dbReference>
<dbReference type="GO" id="GO:0009313">
    <property type="term" value="P:oligosaccharide catabolic process"/>
    <property type="evidence" value="ECO:0007669"/>
    <property type="project" value="TreeGrafter"/>
</dbReference>
<dbReference type="AlphaFoldDB" id="A0A382R0R7"/>
<name>A0A382R0R7_9ZZZZ</name>
<gene>
    <name evidence="2" type="ORF">METZ01_LOCUS343616</name>
</gene>
<reference evidence="2" key="1">
    <citation type="submission" date="2018-05" db="EMBL/GenBank/DDBJ databases">
        <authorList>
            <person name="Lanie J.A."/>
            <person name="Ng W.-L."/>
            <person name="Kazmierczak K.M."/>
            <person name="Andrzejewski T.M."/>
            <person name="Davidsen T.M."/>
            <person name="Wayne K.J."/>
            <person name="Tettelin H."/>
            <person name="Glass J.I."/>
            <person name="Rusch D."/>
            <person name="Podicherti R."/>
            <person name="Tsui H.-C.T."/>
            <person name="Winkler M.E."/>
        </authorList>
    </citation>
    <scope>NUCLEOTIDE SEQUENCE</scope>
</reference>
<dbReference type="GO" id="GO:0016020">
    <property type="term" value="C:membrane"/>
    <property type="evidence" value="ECO:0007669"/>
    <property type="project" value="TreeGrafter"/>
</dbReference>
<protein>
    <recommendedName>
        <fullName evidence="1">Sialidase domain-containing protein</fullName>
    </recommendedName>
</protein>
<dbReference type="GO" id="GO:0006689">
    <property type="term" value="P:ganglioside catabolic process"/>
    <property type="evidence" value="ECO:0007669"/>
    <property type="project" value="TreeGrafter"/>
</dbReference>
<dbReference type="GO" id="GO:0005737">
    <property type="term" value="C:cytoplasm"/>
    <property type="evidence" value="ECO:0007669"/>
    <property type="project" value="TreeGrafter"/>
</dbReference>
<dbReference type="GO" id="GO:0004308">
    <property type="term" value="F:exo-alpha-sialidase activity"/>
    <property type="evidence" value="ECO:0007669"/>
    <property type="project" value="InterPro"/>
</dbReference>
<dbReference type="SUPFAM" id="SSF50939">
    <property type="entry name" value="Sialidases"/>
    <property type="match status" value="1"/>
</dbReference>
<dbReference type="Gene3D" id="2.120.10.10">
    <property type="match status" value="1"/>
</dbReference>
<evidence type="ECO:0000313" key="2">
    <source>
        <dbReference type="EMBL" id="SVC90762.1"/>
    </source>
</evidence>
<dbReference type="PANTHER" id="PTHR10628:SF30">
    <property type="entry name" value="EXO-ALPHA-SIALIDASE"/>
    <property type="match status" value="1"/>
</dbReference>
<dbReference type="Pfam" id="PF13088">
    <property type="entry name" value="BNR_2"/>
    <property type="match status" value="1"/>
</dbReference>